<evidence type="ECO:0000259" key="6">
    <source>
        <dbReference type="Pfam" id="PF00588"/>
    </source>
</evidence>
<dbReference type="EC" id="2.1.1.200" evidence="5"/>
<evidence type="ECO:0000313" key="8">
    <source>
        <dbReference type="Proteomes" id="UP000886845"/>
    </source>
</evidence>
<gene>
    <name evidence="5" type="primary">trmJ</name>
    <name evidence="7" type="ORF">IAC79_02490</name>
</gene>
<evidence type="ECO:0000256" key="5">
    <source>
        <dbReference type="RuleBase" id="RU362024"/>
    </source>
</evidence>
<dbReference type="InterPro" id="IPR001537">
    <property type="entry name" value="SpoU_MeTrfase"/>
</dbReference>
<feature type="domain" description="tRNA/rRNA methyltransferase SpoU type" evidence="6">
    <location>
        <begin position="7"/>
        <end position="157"/>
    </location>
</feature>
<dbReference type="Gene3D" id="1.10.8.590">
    <property type="match status" value="1"/>
</dbReference>
<comment type="caution">
    <text evidence="7">The sequence shown here is derived from an EMBL/GenBank/DDBJ whole genome shotgun (WGS) entry which is preliminary data.</text>
</comment>
<dbReference type="Pfam" id="PF00588">
    <property type="entry name" value="SpoU_methylase"/>
    <property type="match status" value="1"/>
</dbReference>
<evidence type="ECO:0000256" key="3">
    <source>
        <dbReference type="ARBA" id="ARBA00022679"/>
    </source>
</evidence>
<keyword evidence="3" id="KW-0808">Transferase</keyword>
<evidence type="ECO:0000313" key="7">
    <source>
        <dbReference type="EMBL" id="HIV08967.1"/>
    </source>
</evidence>
<dbReference type="GO" id="GO:0005829">
    <property type="term" value="C:cytosol"/>
    <property type="evidence" value="ECO:0007669"/>
    <property type="project" value="TreeGrafter"/>
</dbReference>
<dbReference type="GO" id="GO:0003723">
    <property type="term" value="F:RNA binding"/>
    <property type="evidence" value="ECO:0007669"/>
    <property type="project" value="InterPro"/>
</dbReference>
<comment type="similarity">
    <text evidence="1">Belongs to the class IV-like SAM-binding methyltransferase superfamily. RNA methyltransferase TrmH family.</text>
</comment>
<dbReference type="AlphaFoldDB" id="A0A9D1T295"/>
<comment type="function">
    <text evidence="5">Catalyzes the formation of 2'O-methylated cytidine (Cm32) or 2'O-methylated uridine (Um32) at position 32 in tRNA.</text>
</comment>
<dbReference type="PIRSF" id="PIRSF004808">
    <property type="entry name" value="LasT"/>
    <property type="match status" value="1"/>
</dbReference>
<comment type="subcellular location">
    <subcellularLocation>
        <location evidence="5">Cytoplasm</location>
    </subcellularLocation>
</comment>
<dbReference type="InterPro" id="IPR029026">
    <property type="entry name" value="tRNA_m1G_MTases_N"/>
</dbReference>
<dbReference type="Gene3D" id="3.40.1280.10">
    <property type="match status" value="1"/>
</dbReference>
<keyword evidence="5" id="KW-0963">Cytoplasm</keyword>
<sequence length="247" mass="26917">MNPLDNVIVVLVGTLYSGNVGSVCRAMANMGLSRLTLVAPRILDGWEEGRRLAVHATDILDARREVATLDEALADCAAVVGTTARGGLYRATVQPPRVLAPEILRLAAQAPVAIVFGREDQGLHNDEIARCTHLIRIPVDPRYQSLNLSQALLIVAYELYAATGTYVSPVEEAVSLATQATKHALMAKWRQAMLDIGFMDEQKADHMMQGFQRIFSRGVRTDPDASIMLGAAHQMSWAGRRARGNQS</sequence>
<dbReference type="NCBIfam" id="TIGR00050">
    <property type="entry name" value="rRNA_methyl_1"/>
    <property type="match status" value="1"/>
</dbReference>
<dbReference type="SUPFAM" id="SSF75217">
    <property type="entry name" value="alpha/beta knot"/>
    <property type="match status" value="1"/>
</dbReference>
<dbReference type="Proteomes" id="UP000886845">
    <property type="component" value="Unassembled WGS sequence"/>
</dbReference>
<dbReference type="InterPro" id="IPR029028">
    <property type="entry name" value="Alpha/beta_knot_MTases"/>
</dbReference>
<dbReference type="CDD" id="cd18093">
    <property type="entry name" value="SpoU-like_TrmJ"/>
    <property type="match status" value="1"/>
</dbReference>
<evidence type="ECO:0000256" key="2">
    <source>
        <dbReference type="ARBA" id="ARBA00022603"/>
    </source>
</evidence>
<organism evidence="7 8">
    <name type="scientific">Candidatus Spyradenecus faecavium</name>
    <dbReference type="NCBI Taxonomy" id="2840947"/>
    <lineage>
        <taxon>Bacteria</taxon>
        <taxon>Pseudomonadati</taxon>
        <taxon>Lentisphaerota</taxon>
        <taxon>Lentisphaeria</taxon>
        <taxon>Lentisphaerales</taxon>
        <taxon>Lentisphaeraceae</taxon>
        <taxon>Lentisphaeraceae incertae sedis</taxon>
        <taxon>Candidatus Spyradenecus</taxon>
    </lineage>
</organism>
<dbReference type="PANTHER" id="PTHR42786:SF2">
    <property type="entry name" value="TRNA (CYTIDINE_URIDINE-2'-O-)-METHYLTRANSFERASE TRMJ"/>
    <property type="match status" value="1"/>
</dbReference>
<dbReference type="EMBL" id="DVOR01000078">
    <property type="protein sequence ID" value="HIV08967.1"/>
    <property type="molecule type" value="Genomic_DNA"/>
</dbReference>
<protein>
    <recommendedName>
        <fullName evidence="5">tRNA (cytidine/uridine-2'-O-)-methyltransferase TrmJ</fullName>
        <ecNumber evidence="5">2.1.1.200</ecNumber>
    </recommendedName>
    <alternativeName>
        <fullName evidence="5">tRNA (cytidine(32)/uridine(32)-2'-O)-methyltransferase</fullName>
    </alternativeName>
    <alternativeName>
        <fullName evidence="5">tRNA Cm32/Um32 methyltransferase</fullName>
    </alternativeName>
</protein>
<dbReference type="PANTHER" id="PTHR42786">
    <property type="entry name" value="TRNA/RRNA METHYLTRANSFERASE"/>
    <property type="match status" value="1"/>
</dbReference>
<comment type="catalytic activity">
    <reaction evidence="5">
        <text>uridine(32) in tRNA + S-adenosyl-L-methionine = 2'-O-methyluridine(32) in tRNA + S-adenosyl-L-homocysteine + H(+)</text>
        <dbReference type="Rhea" id="RHEA:42936"/>
        <dbReference type="Rhea" id="RHEA-COMP:10107"/>
        <dbReference type="Rhea" id="RHEA-COMP:10290"/>
        <dbReference type="ChEBI" id="CHEBI:15378"/>
        <dbReference type="ChEBI" id="CHEBI:57856"/>
        <dbReference type="ChEBI" id="CHEBI:59789"/>
        <dbReference type="ChEBI" id="CHEBI:65315"/>
        <dbReference type="ChEBI" id="CHEBI:74478"/>
        <dbReference type="EC" id="2.1.1.200"/>
    </reaction>
</comment>
<comment type="catalytic activity">
    <reaction evidence="5">
        <text>cytidine(32) in tRNA + S-adenosyl-L-methionine = 2'-O-methylcytidine(32) in tRNA + S-adenosyl-L-homocysteine + H(+)</text>
        <dbReference type="Rhea" id="RHEA:42932"/>
        <dbReference type="Rhea" id="RHEA-COMP:10288"/>
        <dbReference type="Rhea" id="RHEA-COMP:10289"/>
        <dbReference type="ChEBI" id="CHEBI:15378"/>
        <dbReference type="ChEBI" id="CHEBI:57856"/>
        <dbReference type="ChEBI" id="CHEBI:59789"/>
        <dbReference type="ChEBI" id="CHEBI:74495"/>
        <dbReference type="ChEBI" id="CHEBI:82748"/>
        <dbReference type="EC" id="2.1.1.200"/>
    </reaction>
</comment>
<keyword evidence="4 5" id="KW-0949">S-adenosyl-L-methionine</keyword>
<dbReference type="InterPro" id="IPR004384">
    <property type="entry name" value="RNA_MeTrfase_TrmJ/LasT"/>
</dbReference>
<name>A0A9D1T295_9BACT</name>
<reference evidence="7" key="1">
    <citation type="submission" date="2020-10" db="EMBL/GenBank/DDBJ databases">
        <authorList>
            <person name="Gilroy R."/>
        </authorList>
    </citation>
    <scope>NUCLEOTIDE SEQUENCE</scope>
    <source>
        <strain evidence="7">35461</strain>
    </source>
</reference>
<evidence type="ECO:0000256" key="4">
    <source>
        <dbReference type="ARBA" id="ARBA00022691"/>
    </source>
</evidence>
<dbReference type="GO" id="GO:0160206">
    <property type="term" value="F:tRNA (cytidine(32)/uridine(32)-2'-O)-methyltransferase activity"/>
    <property type="evidence" value="ECO:0007669"/>
    <property type="project" value="UniProtKB-EC"/>
</dbReference>
<proteinExistence type="inferred from homology"/>
<keyword evidence="2 5" id="KW-0489">Methyltransferase</keyword>
<reference evidence="7" key="2">
    <citation type="journal article" date="2021" name="PeerJ">
        <title>Extensive microbial diversity within the chicken gut microbiome revealed by metagenomics and culture.</title>
        <authorList>
            <person name="Gilroy R."/>
            <person name="Ravi A."/>
            <person name="Getino M."/>
            <person name="Pursley I."/>
            <person name="Horton D.L."/>
            <person name="Alikhan N.F."/>
            <person name="Baker D."/>
            <person name="Gharbi K."/>
            <person name="Hall N."/>
            <person name="Watson M."/>
            <person name="Adriaenssens E.M."/>
            <person name="Foster-Nyarko E."/>
            <person name="Jarju S."/>
            <person name="Secka A."/>
            <person name="Antonio M."/>
            <person name="Oren A."/>
            <person name="Chaudhuri R.R."/>
            <person name="La Ragione R."/>
            <person name="Hildebrand F."/>
            <person name="Pallen M.J."/>
        </authorList>
    </citation>
    <scope>NUCLEOTIDE SEQUENCE</scope>
    <source>
        <strain evidence="7">35461</strain>
    </source>
</reference>
<comment type="subunit">
    <text evidence="5">Homodimer.</text>
</comment>
<accession>A0A9D1T295</accession>
<dbReference type="GO" id="GO:0002128">
    <property type="term" value="P:tRNA nucleoside ribose methylation"/>
    <property type="evidence" value="ECO:0007669"/>
    <property type="project" value="TreeGrafter"/>
</dbReference>
<evidence type="ECO:0000256" key="1">
    <source>
        <dbReference type="ARBA" id="ARBA00007228"/>
    </source>
</evidence>
<keyword evidence="5" id="KW-0819">tRNA processing</keyword>